<dbReference type="Pfam" id="PF01940">
    <property type="entry name" value="DUF92"/>
    <property type="match status" value="1"/>
</dbReference>
<protein>
    <submittedName>
        <fullName evidence="7">Uncharacterized protein (TIGR00297 family)</fullName>
    </submittedName>
</protein>
<dbReference type="PANTHER" id="PTHR13353:SF5">
    <property type="entry name" value="TRANSMEMBRANE PROTEIN 19"/>
    <property type="match status" value="1"/>
</dbReference>
<evidence type="ECO:0000256" key="4">
    <source>
        <dbReference type="ARBA" id="ARBA00022989"/>
    </source>
</evidence>
<dbReference type="Proteomes" id="UP001237207">
    <property type="component" value="Unassembled WGS sequence"/>
</dbReference>
<evidence type="ECO:0000256" key="2">
    <source>
        <dbReference type="ARBA" id="ARBA00009012"/>
    </source>
</evidence>
<keyword evidence="4 6" id="KW-1133">Transmembrane helix</keyword>
<gene>
    <name evidence="7" type="ORF">J2S13_000266</name>
</gene>
<evidence type="ECO:0000313" key="8">
    <source>
        <dbReference type="Proteomes" id="UP001237207"/>
    </source>
</evidence>
<dbReference type="AlphaFoldDB" id="A0AAJ1WFF2"/>
<comment type="subcellular location">
    <subcellularLocation>
        <location evidence="1">Membrane</location>
        <topology evidence="1">Multi-pass membrane protein</topology>
    </subcellularLocation>
</comment>
<dbReference type="RefSeq" id="WP_307255868.1">
    <property type="nucleotide sequence ID" value="NZ_JAUSUC010000002.1"/>
</dbReference>
<sequence length="261" mass="28908">MNDIFFISLIITVSLIGVFSKNLNTSGGIAAIFIGSLLYFSMEWEGLIILGAFFFSSSLWSRFKAHKKGEIERILVKTSRRDWQQVVANGGAAALFGIIYLYSSTEIWLYAAIASIAAANSDTWASEIGTLSKKKPLSIRTFHLTERGESGAISILGTIAGLFGSFFIASIAFLFIPDIDFDLFWFIGLAGFLGNILDTLLGAFVQIEFHCPKCKRNVENPVHCSVKTRRIKGFPMFQNESVNFLSSFFAGIVIIFMEICL</sequence>
<dbReference type="GO" id="GO:0016020">
    <property type="term" value="C:membrane"/>
    <property type="evidence" value="ECO:0007669"/>
    <property type="project" value="UniProtKB-SubCell"/>
</dbReference>
<organism evidence="7 8">
    <name type="scientific">Oikeobacillus pervagus</name>
    <dbReference type="NCBI Taxonomy" id="1325931"/>
    <lineage>
        <taxon>Bacteria</taxon>
        <taxon>Bacillati</taxon>
        <taxon>Bacillota</taxon>
        <taxon>Bacilli</taxon>
        <taxon>Bacillales</taxon>
        <taxon>Bacillaceae</taxon>
        <taxon>Oikeobacillus</taxon>
    </lineage>
</organism>
<dbReference type="InterPro" id="IPR002794">
    <property type="entry name" value="DUF92_TMEM19"/>
</dbReference>
<feature type="transmembrane region" description="Helical" evidence="6">
    <location>
        <begin position="242"/>
        <end position="259"/>
    </location>
</feature>
<comment type="similarity">
    <text evidence="2">Belongs to the TMEM19 family.</text>
</comment>
<keyword evidence="5 6" id="KW-0472">Membrane</keyword>
<comment type="caution">
    <text evidence="7">The sequence shown here is derived from an EMBL/GenBank/DDBJ whole genome shotgun (WGS) entry which is preliminary data.</text>
</comment>
<accession>A0AAJ1WFF2</accession>
<feature type="transmembrane region" description="Helical" evidence="6">
    <location>
        <begin position="183"/>
        <end position="207"/>
    </location>
</feature>
<evidence type="ECO:0000256" key="5">
    <source>
        <dbReference type="ARBA" id="ARBA00023136"/>
    </source>
</evidence>
<feature type="transmembrane region" description="Helical" evidence="6">
    <location>
        <begin position="152"/>
        <end position="177"/>
    </location>
</feature>
<dbReference type="PANTHER" id="PTHR13353">
    <property type="entry name" value="TRANSMEMBRANE PROTEIN 19"/>
    <property type="match status" value="1"/>
</dbReference>
<keyword evidence="3 6" id="KW-0812">Transmembrane</keyword>
<feature type="transmembrane region" description="Helical" evidence="6">
    <location>
        <begin position="44"/>
        <end position="63"/>
    </location>
</feature>
<evidence type="ECO:0000313" key="7">
    <source>
        <dbReference type="EMBL" id="MDQ0213872.1"/>
    </source>
</evidence>
<evidence type="ECO:0000256" key="1">
    <source>
        <dbReference type="ARBA" id="ARBA00004141"/>
    </source>
</evidence>
<dbReference type="EMBL" id="JAUSUC010000002">
    <property type="protein sequence ID" value="MDQ0213872.1"/>
    <property type="molecule type" value="Genomic_DNA"/>
</dbReference>
<reference evidence="7" key="1">
    <citation type="submission" date="2023-07" db="EMBL/GenBank/DDBJ databases">
        <title>Genomic Encyclopedia of Type Strains, Phase IV (KMG-IV): sequencing the most valuable type-strain genomes for metagenomic binning, comparative biology and taxonomic classification.</title>
        <authorList>
            <person name="Goeker M."/>
        </authorList>
    </citation>
    <scope>NUCLEOTIDE SEQUENCE</scope>
    <source>
        <strain evidence="7">DSM 23947</strain>
    </source>
</reference>
<keyword evidence="8" id="KW-1185">Reference proteome</keyword>
<evidence type="ECO:0000256" key="6">
    <source>
        <dbReference type="SAM" id="Phobius"/>
    </source>
</evidence>
<name>A0AAJ1WFF2_9BACI</name>
<proteinExistence type="inferred from homology"/>
<evidence type="ECO:0000256" key="3">
    <source>
        <dbReference type="ARBA" id="ARBA00022692"/>
    </source>
</evidence>